<dbReference type="SMART" id="SM01086">
    <property type="entry name" value="ClpB_D2-small"/>
    <property type="match status" value="1"/>
</dbReference>
<dbReference type="InterPro" id="IPR019489">
    <property type="entry name" value="Clp_ATPase_C"/>
</dbReference>
<evidence type="ECO:0000256" key="3">
    <source>
        <dbReference type="ARBA" id="ARBA00022833"/>
    </source>
</evidence>
<dbReference type="PANTHER" id="PTHR48102">
    <property type="entry name" value="ATP-DEPENDENT CLP PROTEASE ATP-BINDING SUBUNIT CLPX-LIKE, MITOCHONDRIAL-RELATED"/>
    <property type="match status" value="1"/>
</dbReference>
<dbReference type="EMBL" id="CAJNOR010001589">
    <property type="protein sequence ID" value="CAF1168497.1"/>
    <property type="molecule type" value="Genomic_DNA"/>
</dbReference>
<evidence type="ECO:0000259" key="6">
    <source>
        <dbReference type="PROSITE" id="PS51902"/>
    </source>
</evidence>
<dbReference type="InterPro" id="IPR050052">
    <property type="entry name" value="ATP-dep_Clp_protease_ClpX"/>
</dbReference>
<dbReference type="GO" id="GO:0016887">
    <property type="term" value="F:ATP hydrolysis activity"/>
    <property type="evidence" value="ECO:0007669"/>
    <property type="project" value="InterPro"/>
</dbReference>
<dbReference type="CDD" id="cd19497">
    <property type="entry name" value="RecA-like_ClpX"/>
    <property type="match status" value="1"/>
</dbReference>
<dbReference type="Gene3D" id="3.40.50.300">
    <property type="entry name" value="P-loop containing nucleotide triphosphate hydrolases"/>
    <property type="match status" value="1"/>
</dbReference>
<dbReference type="GO" id="GO:0005759">
    <property type="term" value="C:mitochondrial matrix"/>
    <property type="evidence" value="ECO:0007669"/>
    <property type="project" value="TreeGrafter"/>
</dbReference>
<comment type="caution">
    <text evidence="7">The sequence shown here is derived from an EMBL/GenBank/DDBJ whole genome shotgun (WGS) entry which is preliminary data.</text>
</comment>
<dbReference type="AlphaFoldDB" id="A0A814U136"/>
<dbReference type="GO" id="GO:0008270">
    <property type="term" value="F:zinc ion binding"/>
    <property type="evidence" value="ECO:0007669"/>
    <property type="project" value="InterPro"/>
</dbReference>
<dbReference type="NCBIfam" id="NF003745">
    <property type="entry name" value="PRK05342.1"/>
    <property type="match status" value="1"/>
</dbReference>
<dbReference type="Gene3D" id="1.10.8.60">
    <property type="match status" value="1"/>
</dbReference>
<keyword evidence="8" id="KW-1185">Reference proteome</keyword>
<keyword evidence="1" id="KW-0479">Metal-binding</keyword>
<feature type="compositionally biased region" description="Basic and acidic residues" evidence="5">
    <location>
        <begin position="596"/>
        <end position="605"/>
    </location>
</feature>
<reference evidence="7" key="1">
    <citation type="submission" date="2021-02" db="EMBL/GenBank/DDBJ databases">
        <authorList>
            <person name="Nowell W R."/>
        </authorList>
    </citation>
    <scope>NUCLEOTIDE SEQUENCE</scope>
</reference>
<dbReference type="InterPro" id="IPR003959">
    <property type="entry name" value="ATPase_AAA_core"/>
</dbReference>
<dbReference type="Proteomes" id="UP000663828">
    <property type="component" value="Unassembled WGS sequence"/>
</dbReference>
<dbReference type="GO" id="GO:0046983">
    <property type="term" value="F:protein dimerization activity"/>
    <property type="evidence" value="ECO:0007669"/>
    <property type="project" value="InterPro"/>
</dbReference>
<sequence>MYARKLLTARFIRYEFDILINGPSYHAQQINSFLTSNYQQRRSYSLSNTLSTRTGNNSFTTRDNGQYSKVSNIRRYGLISNGSYFVLQSFSFELLIYDTSKSIVFLGNGNGDGSGKMTFLCPKCGDVCMHVDSLVSSTRFVKCDKCSHFFVILSENERAKKSKEDKNKKRQPPPSPKKIYEFLNKYIVGQEHAKKVMSVAVYNHYKRLHNNMSINKSPLEPAIVKNSNSQQNRDDDTKSGSSVLSNEHYDVKLEKSNVLMLGPTGSGKTLLAQTIAKCLDVPFAICDCTSLTQAGYVGEDVESVIAKLLEDANYNVERCQQGIVFLDEVDKIGSVPGVHQLRDVGGEGVQQALLKMLEGTVVNVPEKNSRKMRGETIQVDTTNILFVASGAYAGLDKIISRRKKEKYIGFGSTSNEAPSRRRATQLDLQEQNDNNTEKVIIEENLERDKHLQECESSDLIEFGMIPEFVGRLPIVVAFHSLNEDMLVRILTEPRNAYVPQYQALFQMDKVQLDFTDGALRSIAKKAVERRTGARGLRSILERILLQPMFDIPDSDIVGVRVDEEAVKNNKCPEYISSRQTSSTTDEDEMFSNSADIKQKQTHDNKISIPTG</sequence>
<keyword evidence="4" id="KW-0067">ATP-binding</keyword>
<dbReference type="FunFam" id="1.10.8.60:FF:000002">
    <property type="entry name" value="ATP-dependent Clp protease ATP-binding subunit ClpX"/>
    <property type="match status" value="1"/>
</dbReference>
<proteinExistence type="predicted"/>
<keyword evidence="3" id="KW-0862">Zinc</keyword>
<dbReference type="GO" id="GO:0005524">
    <property type="term" value="F:ATP binding"/>
    <property type="evidence" value="ECO:0007669"/>
    <property type="project" value="UniProtKB-KW"/>
</dbReference>
<dbReference type="SMART" id="SM00382">
    <property type="entry name" value="AAA"/>
    <property type="match status" value="1"/>
</dbReference>
<keyword evidence="2" id="KW-0547">Nucleotide-binding</keyword>
<feature type="domain" description="ClpX-type ZB" evidence="6">
    <location>
        <begin position="107"/>
        <end position="162"/>
    </location>
</feature>
<name>A0A814U136_ADIRI</name>
<evidence type="ECO:0000256" key="2">
    <source>
        <dbReference type="ARBA" id="ARBA00022741"/>
    </source>
</evidence>
<evidence type="ECO:0000256" key="4">
    <source>
        <dbReference type="ARBA" id="ARBA00022840"/>
    </source>
</evidence>
<evidence type="ECO:0000256" key="1">
    <source>
        <dbReference type="ARBA" id="ARBA00022723"/>
    </source>
</evidence>
<feature type="region of interest" description="Disordered" evidence="5">
    <location>
        <begin position="576"/>
        <end position="611"/>
    </location>
</feature>
<evidence type="ECO:0000313" key="8">
    <source>
        <dbReference type="Proteomes" id="UP000663828"/>
    </source>
</evidence>
<dbReference type="InterPro" id="IPR059188">
    <property type="entry name" value="Znf_CLPX-like"/>
</dbReference>
<organism evidence="7 8">
    <name type="scientific">Adineta ricciae</name>
    <name type="common">Rotifer</name>
    <dbReference type="NCBI Taxonomy" id="249248"/>
    <lineage>
        <taxon>Eukaryota</taxon>
        <taxon>Metazoa</taxon>
        <taxon>Spiralia</taxon>
        <taxon>Gnathifera</taxon>
        <taxon>Rotifera</taxon>
        <taxon>Eurotatoria</taxon>
        <taxon>Bdelloidea</taxon>
        <taxon>Adinetida</taxon>
        <taxon>Adinetidae</taxon>
        <taxon>Adineta</taxon>
    </lineage>
</organism>
<dbReference type="Pfam" id="PF07724">
    <property type="entry name" value="AAA_2"/>
    <property type="match status" value="1"/>
</dbReference>
<gene>
    <name evidence="7" type="ORF">XAT740_LOCUS21891</name>
</gene>
<dbReference type="InterPro" id="IPR027417">
    <property type="entry name" value="P-loop_NTPase"/>
</dbReference>
<accession>A0A814U136</accession>
<dbReference type="SUPFAM" id="SSF52540">
    <property type="entry name" value="P-loop containing nucleoside triphosphate hydrolases"/>
    <property type="match status" value="1"/>
</dbReference>
<dbReference type="InterPro" id="IPR059067">
    <property type="entry name" value="Znf_ribbon_CLPX-like"/>
</dbReference>
<evidence type="ECO:0000313" key="7">
    <source>
        <dbReference type="EMBL" id="CAF1168497.1"/>
    </source>
</evidence>
<dbReference type="GO" id="GO:0051603">
    <property type="term" value="P:proteolysis involved in protein catabolic process"/>
    <property type="evidence" value="ECO:0007669"/>
    <property type="project" value="TreeGrafter"/>
</dbReference>
<dbReference type="Pfam" id="PF10431">
    <property type="entry name" value="ClpB_D2-small"/>
    <property type="match status" value="1"/>
</dbReference>
<dbReference type="InterPro" id="IPR003593">
    <property type="entry name" value="AAA+_ATPase"/>
</dbReference>
<evidence type="ECO:0000256" key="5">
    <source>
        <dbReference type="SAM" id="MobiDB-lite"/>
    </source>
</evidence>
<feature type="region of interest" description="Disordered" evidence="5">
    <location>
        <begin position="226"/>
        <end position="246"/>
    </location>
</feature>
<dbReference type="PANTHER" id="PTHR48102:SF7">
    <property type="entry name" value="ATP-DEPENDENT CLP PROTEASE ATP-BINDING SUBUNIT CLPX-LIKE, MITOCHONDRIAL"/>
    <property type="match status" value="1"/>
</dbReference>
<dbReference type="FunFam" id="3.40.50.300:FF:000378">
    <property type="entry name" value="ATP-dependent Clp protease ATP-binding subunit clpX-like, mitochondrial"/>
    <property type="match status" value="1"/>
</dbReference>
<dbReference type="Pfam" id="PF26040">
    <property type="entry name" value="Zn_ribbon_CLPX_N"/>
    <property type="match status" value="1"/>
</dbReference>
<protein>
    <recommendedName>
        <fullName evidence="6">ClpX-type ZB domain-containing protein</fullName>
    </recommendedName>
</protein>
<dbReference type="PROSITE" id="PS51902">
    <property type="entry name" value="CLPX_ZB"/>
    <property type="match status" value="1"/>
</dbReference>